<evidence type="ECO:0000256" key="8">
    <source>
        <dbReference type="ARBA" id="ARBA00029447"/>
    </source>
</evidence>
<keyword evidence="10" id="KW-0175">Coiled coil</keyword>
<keyword evidence="4" id="KW-0812">Transmembrane</keyword>
<dbReference type="SUPFAM" id="SSF103190">
    <property type="entry name" value="Sensory domain-like"/>
    <property type="match status" value="1"/>
</dbReference>
<dbReference type="Gene3D" id="6.10.250.3200">
    <property type="match status" value="1"/>
</dbReference>
<dbReference type="Pfam" id="PF02743">
    <property type="entry name" value="dCache_1"/>
    <property type="match status" value="1"/>
</dbReference>
<dbReference type="PROSITE" id="PS50111">
    <property type="entry name" value="CHEMOTAXIS_TRANSDUC_2"/>
    <property type="match status" value="1"/>
</dbReference>
<keyword evidence="7 9" id="KW-0807">Transducer</keyword>
<dbReference type="InterPro" id="IPR029151">
    <property type="entry name" value="Sensor-like_sf"/>
</dbReference>
<dbReference type="InterPro" id="IPR004089">
    <property type="entry name" value="MCPsignal_dom"/>
</dbReference>
<comment type="subcellular location">
    <subcellularLocation>
        <location evidence="1">Cell membrane</location>
        <topology evidence="1">Multi-pass membrane protein</topology>
    </subcellularLocation>
</comment>
<dbReference type="InterPro" id="IPR004090">
    <property type="entry name" value="Chemotax_Me-accpt_rcpt"/>
</dbReference>
<dbReference type="CDD" id="cd12914">
    <property type="entry name" value="PDC1_DGC_like"/>
    <property type="match status" value="1"/>
</dbReference>
<accession>A0A940WVX9</accession>
<feature type="domain" description="Methyl-accepting transducer" evidence="11">
    <location>
        <begin position="1"/>
        <end position="94"/>
    </location>
</feature>
<evidence type="ECO:0000256" key="4">
    <source>
        <dbReference type="ARBA" id="ARBA00022692"/>
    </source>
</evidence>
<evidence type="ECO:0000256" key="7">
    <source>
        <dbReference type="ARBA" id="ARBA00023224"/>
    </source>
</evidence>
<evidence type="ECO:0000256" key="2">
    <source>
        <dbReference type="ARBA" id="ARBA00022475"/>
    </source>
</evidence>
<evidence type="ECO:0000256" key="6">
    <source>
        <dbReference type="ARBA" id="ARBA00023136"/>
    </source>
</evidence>
<evidence type="ECO:0000256" key="10">
    <source>
        <dbReference type="SAM" id="Coils"/>
    </source>
</evidence>
<keyword evidence="2" id="KW-1003">Cell membrane</keyword>
<evidence type="ECO:0000256" key="9">
    <source>
        <dbReference type="PROSITE-ProRule" id="PRU00284"/>
    </source>
</evidence>
<comment type="caution">
    <text evidence="12">The sequence shown here is derived from an EMBL/GenBank/DDBJ whole genome shotgun (WGS) entry which is preliminary data.</text>
</comment>
<dbReference type="Gene3D" id="3.30.450.20">
    <property type="entry name" value="PAS domain"/>
    <property type="match status" value="1"/>
</dbReference>
<keyword evidence="5" id="KW-1133">Transmembrane helix</keyword>
<dbReference type="GO" id="GO:0007165">
    <property type="term" value="P:signal transduction"/>
    <property type="evidence" value="ECO:0007669"/>
    <property type="project" value="UniProtKB-KW"/>
</dbReference>
<gene>
    <name evidence="12" type="ORF">J7W16_19325</name>
</gene>
<dbReference type="GO" id="GO:0005886">
    <property type="term" value="C:plasma membrane"/>
    <property type="evidence" value="ECO:0007669"/>
    <property type="project" value="UniProtKB-SubCell"/>
</dbReference>
<comment type="similarity">
    <text evidence="8">Belongs to the methyl-accepting chemotaxis (MCP) protein family.</text>
</comment>
<feature type="coiled-coil region" evidence="10">
    <location>
        <begin position="11"/>
        <end position="38"/>
    </location>
</feature>
<proteinExistence type="inferred from homology"/>
<dbReference type="PANTHER" id="PTHR32089:SF112">
    <property type="entry name" value="LYSOZYME-LIKE PROTEIN-RELATED"/>
    <property type="match status" value="1"/>
</dbReference>
<dbReference type="AlphaFoldDB" id="A0A940WVX9"/>
<keyword evidence="3" id="KW-0145">Chemotaxis</keyword>
<dbReference type="Pfam" id="PF00015">
    <property type="entry name" value="MCPsignal"/>
    <property type="match status" value="1"/>
</dbReference>
<dbReference type="Proteomes" id="UP000678228">
    <property type="component" value="Unassembled WGS sequence"/>
</dbReference>
<dbReference type="EMBL" id="JAGKSQ010000011">
    <property type="protein sequence ID" value="MBP3953281.1"/>
    <property type="molecule type" value="Genomic_DNA"/>
</dbReference>
<dbReference type="PRINTS" id="PR00260">
    <property type="entry name" value="CHEMTRNSDUCR"/>
</dbReference>
<sequence length="332" mass="37507">MGTTLEKNLNVSILMNDLKNENRQMQEVMKKIQDISMKSNILALNSGIEAARAGQAGRGFAVVATEIKKFAEISLHASKESEALINNIQQKANEIIAVKTVDVAYDTIDKIDRNLFERNCDVQAWATFDAIKDCLTDPTLEAKKTAQSFMNNIYEIYEVYFDLFVVDLSGEIIVASQNQSQVGKNMADREWFKETVRTNRVHVTDMYHSSVVDGYTMGYSSPVRNEAGDVIGVFTTRFNWQFIYDIIDRVKIDEKSKLYVINSEGYVIASKDRLGILETKLSNLKAVETVLAGRSQRGYTIENNRIYAYSLTEGYNAYKGKGWSVIVEESIV</sequence>
<evidence type="ECO:0000256" key="3">
    <source>
        <dbReference type="ARBA" id="ARBA00022500"/>
    </source>
</evidence>
<dbReference type="GO" id="GO:0006935">
    <property type="term" value="P:chemotaxis"/>
    <property type="evidence" value="ECO:0007669"/>
    <property type="project" value="UniProtKB-KW"/>
</dbReference>
<evidence type="ECO:0000313" key="13">
    <source>
        <dbReference type="Proteomes" id="UP000678228"/>
    </source>
</evidence>
<reference evidence="12" key="1">
    <citation type="submission" date="2021-03" db="EMBL/GenBank/DDBJ databases">
        <title>Bacillus suaedae sp. nov., isolated from Suaeda aralocaspica.</title>
        <authorList>
            <person name="Lei R.F.R."/>
        </authorList>
    </citation>
    <scope>NUCLEOTIDE SEQUENCE</scope>
    <source>
        <strain evidence="12">YZJH907-2</strain>
    </source>
</reference>
<evidence type="ECO:0000313" key="12">
    <source>
        <dbReference type="EMBL" id="MBP3953281.1"/>
    </source>
</evidence>
<evidence type="ECO:0000259" key="11">
    <source>
        <dbReference type="PROSITE" id="PS50111"/>
    </source>
</evidence>
<evidence type="ECO:0000256" key="5">
    <source>
        <dbReference type="ARBA" id="ARBA00022989"/>
    </source>
</evidence>
<dbReference type="SUPFAM" id="SSF58104">
    <property type="entry name" value="Methyl-accepting chemotaxis protein (MCP) signaling domain"/>
    <property type="match status" value="1"/>
</dbReference>
<dbReference type="RefSeq" id="WP_210599138.1">
    <property type="nucleotide sequence ID" value="NZ_JAGKSQ010000011.1"/>
</dbReference>
<evidence type="ECO:0000256" key="1">
    <source>
        <dbReference type="ARBA" id="ARBA00004651"/>
    </source>
</evidence>
<dbReference type="PANTHER" id="PTHR32089">
    <property type="entry name" value="METHYL-ACCEPTING CHEMOTAXIS PROTEIN MCPB"/>
    <property type="match status" value="1"/>
</dbReference>
<dbReference type="GO" id="GO:0004888">
    <property type="term" value="F:transmembrane signaling receptor activity"/>
    <property type="evidence" value="ECO:0007669"/>
    <property type="project" value="InterPro"/>
</dbReference>
<keyword evidence="13" id="KW-1185">Reference proteome</keyword>
<organism evidence="12 13">
    <name type="scientific">Halalkalibacter suaedae</name>
    <dbReference type="NCBI Taxonomy" id="2822140"/>
    <lineage>
        <taxon>Bacteria</taxon>
        <taxon>Bacillati</taxon>
        <taxon>Bacillota</taxon>
        <taxon>Bacilli</taxon>
        <taxon>Bacillales</taxon>
        <taxon>Bacillaceae</taxon>
        <taxon>Halalkalibacter</taxon>
    </lineage>
</organism>
<name>A0A940WVX9_9BACI</name>
<keyword evidence="6" id="KW-0472">Membrane</keyword>
<protein>
    <submittedName>
        <fullName evidence="12">Chemotaxis protein</fullName>
    </submittedName>
</protein>
<dbReference type="InterPro" id="IPR033479">
    <property type="entry name" value="dCache_1"/>
</dbReference>